<sequence>VLLIPHSKSRRRRLPLLGRPQNFWLPLRPHAAHRRAVLTSLHLFLSSSRRTLASRRRCCSSTSSAVMPRPLLPPPARPVPAVDIPTTWRRPSVRATVTLAPIDHRPPPSLLLSLLSSFFSLFFLYPV</sequence>
<name>A0AAE1YZ25_9LAMI</name>
<feature type="non-terminal residue" evidence="1">
    <location>
        <position position="1"/>
    </location>
</feature>
<evidence type="ECO:0000313" key="1">
    <source>
        <dbReference type="EMBL" id="KAK4438727.1"/>
    </source>
</evidence>
<reference evidence="1" key="2">
    <citation type="journal article" date="2024" name="Plant">
        <title>Genomic evolution and insights into agronomic trait innovations of Sesamum species.</title>
        <authorList>
            <person name="Miao H."/>
            <person name="Wang L."/>
            <person name="Qu L."/>
            <person name="Liu H."/>
            <person name="Sun Y."/>
            <person name="Le M."/>
            <person name="Wang Q."/>
            <person name="Wei S."/>
            <person name="Zheng Y."/>
            <person name="Lin W."/>
            <person name="Duan Y."/>
            <person name="Cao H."/>
            <person name="Xiong S."/>
            <person name="Wang X."/>
            <person name="Wei L."/>
            <person name="Li C."/>
            <person name="Ma Q."/>
            <person name="Ju M."/>
            <person name="Zhao R."/>
            <person name="Li G."/>
            <person name="Mu C."/>
            <person name="Tian Q."/>
            <person name="Mei H."/>
            <person name="Zhang T."/>
            <person name="Gao T."/>
            <person name="Zhang H."/>
        </authorList>
    </citation>
    <scope>NUCLEOTIDE SEQUENCE</scope>
    <source>
        <strain evidence="1">3651</strain>
    </source>
</reference>
<gene>
    <name evidence="1" type="ORF">Salat_0207300</name>
</gene>
<reference evidence="1" key="1">
    <citation type="submission" date="2020-06" db="EMBL/GenBank/DDBJ databases">
        <authorList>
            <person name="Li T."/>
            <person name="Hu X."/>
            <person name="Zhang T."/>
            <person name="Song X."/>
            <person name="Zhang H."/>
            <person name="Dai N."/>
            <person name="Sheng W."/>
            <person name="Hou X."/>
            <person name="Wei L."/>
        </authorList>
    </citation>
    <scope>NUCLEOTIDE SEQUENCE</scope>
    <source>
        <strain evidence="1">3651</strain>
        <tissue evidence="1">Leaf</tissue>
    </source>
</reference>
<dbReference type="AlphaFoldDB" id="A0AAE1YZ25"/>
<proteinExistence type="predicted"/>
<accession>A0AAE1YZ25</accession>
<dbReference type="EMBL" id="JACGWO010000001">
    <property type="protein sequence ID" value="KAK4438727.1"/>
    <property type="molecule type" value="Genomic_DNA"/>
</dbReference>
<keyword evidence="2" id="KW-1185">Reference proteome</keyword>
<dbReference type="Proteomes" id="UP001293254">
    <property type="component" value="Unassembled WGS sequence"/>
</dbReference>
<organism evidence="1 2">
    <name type="scientific">Sesamum alatum</name>
    <dbReference type="NCBI Taxonomy" id="300844"/>
    <lineage>
        <taxon>Eukaryota</taxon>
        <taxon>Viridiplantae</taxon>
        <taxon>Streptophyta</taxon>
        <taxon>Embryophyta</taxon>
        <taxon>Tracheophyta</taxon>
        <taxon>Spermatophyta</taxon>
        <taxon>Magnoliopsida</taxon>
        <taxon>eudicotyledons</taxon>
        <taxon>Gunneridae</taxon>
        <taxon>Pentapetalae</taxon>
        <taxon>asterids</taxon>
        <taxon>lamiids</taxon>
        <taxon>Lamiales</taxon>
        <taxon>Pedaliaceae</taxon>
        <taxon>Sesamum</taxon>
    </lineage>
</organism>
<evidence type="ECO:0000313" key="2">
    <source>
        <dbReference type="Proteomes" id="UP001293254"/>
    </source>
</evidence>
<comment type="caution">
    <text evidence="1">The sequence shown here is derived from an EMBL/GenBank/DDBJ whole genome shotgun (WGS) entry which is preliminary data.</text>
</comment>
<protein>
    <submittedName>
        <fullName evidence="1">Uncharacterized protein</fullName>
    </submittedName>
</protein>